<evidence type="ECO:0000313" key="2">
    <source>
        <dbReference type="EMBL" id="KAK4120465.1"/>
    </source>
</evidence>
<dbReference type="RefSeq" id="XP_062644236.1">
    <property type="nucleotide sequence ID" value="XM_062793627.1"/>
</dbReference>
<proteinExistence type="predicted"/>
<comment type="caution">
    <text evidence="2">The sequence shown here is derived from an EMBL/GenBank/DDBJ whole genome shotgun (WGS) entry which is preliminary data.</text>
</comment>
<dbReference type="EMBL" id="MU853238">
    <property type="protein sequence ID" value="KAK4120465.1"/>
    <property type="molecule type" value="Genomic_DNA"/>
</dbReference>
<sequence length="306" mass="34892">MTSRYPRALRAWIQPVRGPIPGAYISSKMPRQLIPPRVQAPALARAFFSTKPYPDPTAPLPATAAMQPNTEAQSSRPQDKPQLTPKLVASKFSDAHTIKRALDLYRLNDWGFVLFRCTYRSQEKWDKYADLVRGHARDCFEEAGLMDVYARMRWTVFEDPAALEGADMVETSRRFVDWVERGPGGRELAGSEFSPDCPNTPRHTFFLHVDEESLESVVDDARAKEKGGYFCTVVMAKIVFLNGIEALGKGEYLWVWDGGRRLEEEDMEDMSKRVRIDDLVGLYADLQVNPHMWYYLSQSGDNIFGR</sequence>
<dbReference type="Proteomes" id="UP001302602">
    <property type="component" value="Unassembled WGS sequence"/>
</dbReference>
<protein>
    <submittedName>
        <fullName evidence="2">Uncharacterized protein</fullName>
    </submittedName>
</protein>
<evidence type="ECO:0000313" key="3">
    <source>
        <dbReference type="Proteomes" id="UP001302602"/>
    </source>
</evidence>
<organism evidence="2 3">
    <name type="scientific">Parathielavia appendiculata</name>
    <dbReference type="NCBI Taxonomy" id="2587402"/>
    <lineage>
        <taxon>Eukaryota</taxon>
        <taxon>Fungi</taxon>
        <taxon>Dikarya</taxon>
        <taxon>Ascomycota</taxon>
        <taxon>Pezizomycotina</taxon>
        <taxon>Sordariomycetes</taxon>
        <taxon>Sordariomycetidae</taxon>
        <taxon>Sordariales</taxon>
        <taxon>Chaetomiaceae</taxon>
        <taxon>Parathielavia</taxon>
    </lineage>
</organism>
<gene>
    <name evidence="2" type="ORF">N657DRAFT_648959</name>
</gene>
<keyword evidence="3" id="KW-1185">Reference proteome</keyword>
<dbReference type="AlphaFoldDB" id="A0AAN6TTI9"/>
<name>A0AAN6TTI9_9PEZI</name>
<reference evidence="2" key="1">
    <citation type="journal article" date="2023" name="Mol. Phylogenet. Evol.">
        <title>Genome-scale phylogeny and comparative genomics of the fungal order Sordariales.</title>
        <authorList>
            <person name="Hensen N."/>
            <person name="Bonometti L."/>
            <person name="Westerberg I."/>
            <person name="Brannstrom I.O."/>
            <person name="Guillou S."/>
            <person name="Cros-Aarteil S."/>
            <person name="Calhoun S."/>
            <person name="Haridas S."/>
            <person name="Kuo A."/>
            <person name="Mondo S."/>
            <person name="Pangilinan J."/>
            <person name="Riley R."/>
            <person name="LaButti K."/>
            <person name="Andreopoulos B."/>
            <person name="Lipzen A."/>
            <person name="Chen C."/>
            <person name="Yan M."/>
            <person name="Daum C."/>
            <person name="Ng V."/>
            <person name="Clum A."/>
            <person name="Steindorff A."/>
            <person name="Ohm R.A."/>
            <person name="Martin F."/>
            <person name="Silar P."/>
            <person name="Natvig D.O."/>
            <person name="Lalanne C."/>
            <person name="Gautier V."/>
            <person name="Ament-Velasquez S.L."/>
            <person name="Kruys A."/>
            <person name="Hutchinson M.I."/>
            <person name="Powell A.J."/>
            <person name="Barry K."/>
            <person name="Miller A.N."/>
            <person name="Grigoriev I.V."/>
            <person name="Debuchy R."/>
            <person name="Gladieux P."/>
            <person name="Hiltunen Thoren M."/>
            <person name="Johannesson H."/>
        </authorList>
    </citation>
    <scope>NUCLEOTIDE SEQUENCE</scope>
    <source>
        <strain evidence="2">CBS 731.68</strain>
    </source>
</reference>
<dbReference type="GeneID" id="87830396"/>
<reference evidence="2" key="2">
    <citation type="submission" date="2023-05" db="EMBL/GenBank/DDBJ databases">
        <authorList>
            <consortium name="Lawrence Berkeley National Laboratory"/>
            <person name="Steindorff A."/>
            <person name="Hensen N."/>
            <person name="Bonometti L."/>
            <person name="Westerberg I."/>
            <person name="Brannstrom I.O."/>
            <person name="Guillou S."/>
            <person name="Cros-Aarteil S."/>
            <person name="Calhoun S."/>
            <person name="Haridas S."/>
            <person name="Kuo A."/>
            <person name="Mondo S."/>
            <person name="Pangilinan J."/>
            <person name="Riley R."/>
            <person name="Labutti K."/>
            <person name="Andreopoulos B."/>
            <person name="Lipzen A."/>
            <person name="Chen C."/>
            <person name="Yanf M."/>
            <person name="Daum C."/>
            <person name="Ng V."/>
            <person name="Clum A."/>
            <person name="Ohm R."/>
            <person name="Martin F."/>
            <person name="Silar P."/>
            <person name="Natvig D."/>
            <person name="Lalanne C."/>
            <person name="Gautier V."/>
            <person name="Ament-Velasquez S.L."/>
            <person name="Kruys A."/>
            <person name="Hutchinson M.I."/>
            <person name="Powell A.J."/>
            <person name="Barry K."/>
            <person name="Miller A.N."/>
            <person name="Grigoriev I.V."/>
            <person name="Debuchy R."/>
            <person name="Gladieux P."/>
            <person name="Thoren M.H."/>
            <person name="Johannesson H."/>
        </authorList>
    </citation>
    <scope>NUCLEOTIDE SEQUENCE</scope>
    <source>
        <strain evidence="2">CBS 731.68</strain>
    </source>
</reference>
<feature type="region of interest" description="Disordered" evidence="1">
    <location>
        <begin position="58"/>
        <end position="83"/>
    </location>
</feature>
<accession>A0AAN6TTI9</accession>
<evidence type="ECO:0000256" key="1">
    <source>
        <dbReference type="SAM" id="MobiDB-lite"/>
    </source>
</evidence>